<name>A0AAD8GSR1_9APIA</name>
<keyword evidence="3" id="KW-1185">Reference proteome</keyword>
<dbReference type="Proteomes" id="UP001237642">
    <property type="component" value="Unassembled WGS sequence"/>
</dbReference>
<feature type="domain" description="KIB1-4 beta-propeller" evidence="1">
    <location>
        <begin position="138"/>
        <end position="346"/>
    </location>
</feature>
<dbReference type="AlphaFoldDB" id="A0AAD8GSR1"/>
<protein>
    <recommendedName>
        <fullName evidence="1">KIB1-4 beta-propeller domain-containing protein</fullName>
    </recommendedName>
</protein>
<dbReference type="EMBL" id="JAUIZM010000012">
    <property type="protein sequence ID" value="KAK1353916.1"/>
    <property type="molecule type" value="Genomic_DNA"/>
</dbReference>
<dbReference type="Pfam" id="PF03478">
    <property type="entry name" value="Beta-prop_KIB1-4"/>
    <property type="match status" value="1"/>
</dbReference>
<dbReference type="SUPFAM" id="SSF81383">
    <property type="entry name" value="F-box domain"/>
    <property type="match status" value="1"/>
</dbReference>
<comment type="caution">
    <text evidence="2">The sequence shown here is derived from an EMBL/GenBank/DDBJ whole genome shotgun (WGS) entry which is preliminary data.</text>
</comment>
<gene>
    <name evidence="2" type="ORF">POM88_052281</name>
</gene>
<evidence type="ECO:0000259" key="1">
    <source>
        <dbReference type="Pfam" id="PF03478"/>
    </source>
</evidence>
<evidence type="ECO:0000313" key="2">
    <source>
        <dbReference type="EMBL" id="KAK1353916.1"/>
    </source>
</evidence>
<dbReference type="InterPro" id="IPR005174">
    <property type="entry name" value="KIB1-4_b-propeller"/>
</dbReference>
<organism evidence="2 3">
    <name type="scientific">Heracleum sosnowskyi</name>
    <dbReference type="NCBI Taxonomy" id="360622"/>
    <lineage>
        <taxon>Eukaryota</taxon>
        <taxon>Viridiplantae</taxon>
        <taxon>Streptophyta</taxon>
        <taxon>Embryophyta</taxon>
        <taxon>Tracheophyta</taxon>
        <taxon>Spermatophyta</taxon>
        <taxon>Magnoliopsida</taxon>
        <taxon>eudicotyledons</taxon>
        <taxon>Gunneridae</taxon>
        <taxon>Pentapetalae</taxon>
        <taxon>asterids</taxon>
        <taxon>campanulids</taxon>
        <taxon>Apiales</taxon>
        <taxon>Apiaceae</taxon>
        <taxon>Apioideae</taxon>
        <taxon>apioid superclade</taxon>
        <taxon>Tordylieae</taxon>
        <taxon>Tordyliinae</taxon>
        <taxon>Heracleum</taxon>
    </lineage>
</organism>
<dbReference type="PANTHER" id="PTHR33110">
    <property type="entry name" value="F-BOX/KELCH-REPEAT PROTEIN-RELATED"/>
    <property type="match status" value="1"/>
</dbReference>
<evidence type="ECO:0000313" key="3">
    <source>
        <dbReference type="Proteomes" id="UP001237642"/>
    </source>
</evidence>
<dbReference type="Gene3D" id="1.20.1280.50">
    <property type="match status" value="1"/>
</dbReference>
<accession>A0AAD8GSR1</accession>
<dbReference type="InterPro" id="IPR036047">
    <property type="entry name" value="F-box-like_dom_sf"/>
</dbReference>
<proteinExistence type="predicted"/>
<reference evidence="2" key="1">
    <citation type="submission" date="2023-02" db="EMBL/GenBank/DDBJ databases">
        <title>Genome of toxic invasive species Heracleum sosnowskyi carries increased number of genes despite the absence of recent whole-genome duplications.</title>
        <authorList>
            <person name="Schelkunov M."/>
            <person name="Shtratnikova V."/>
            <person name="Makarenko M."/>
            <person name="Klepikova A."/>
            <person name="Omelchenko D."/>
            <person name="Novikova G."/>
            <person name="Obukhova E."/>
            <person name="Bogdanov V."/>
            <person name="Penin A."/>
            <person name="Logacheva M."/>
        </authorList>
    </citation>
    <scope>NUCLEOTIDE SEQUENCE</scope>
    <source>
        <strain evidence="2">Hsosn_3</strain>
        <tissue evidence="2">Leaf</tissue>
    </source>
</reference>
<reference evidence="2" key="2">
    <citation type="submission" date="2023-05" db="EMBL/GenBank/DDBJ databases">
        <authorList>
            <person name="Schelkunov M.I."/>
        </authorList>
    </citation>
    <scope>NUCLEOTIDE SEQUENCE</scope>
    <source>
        <strain evidence="2">Hsosn_3</strain>
        <tissue evidence="2">Leaf</tissue>
    </source>
</reference>
<dbReference type="PANTHER" id="PTHR33110:SF134">
    <property type="entry name" value="OS09G0565350 PROTEIN"/>
    <property type="match status" value="1"/>
</dbReference>
<sequence length="372" mass="42528">MKRCTKDKEQKKKIHKTQSKWMKKCSTKLKSVPWSELPLDLVGEIKKKLYHRDHARFSGVCKSWLAAQHEKRAADELLLLQVEDVNKVSCKYKLYEPLNLDQPIISGLIDLNQFFDTSHLQFPVSIHYLQGCLFLSMSNIVDTSTHFVVVSIPTHRAITLPQFNHPQGVIESKFKVIKAASTCPASPDCVFLALHVANGHHWSIGIFRQGDPQWTTTEFHSPEPFGHPCVQDVVFIRGVFYFLCYKQRLASYDIASGELKSDTFLTPLCFNGGTGKFFGLDGELMLMYYDLKVGKHFLTSYDWSQKLWIPLKNIGDRSLFLSRYSAYVLDAINYYGVPPNKIYTYTQRRGICDVFSFENGEILLSSSSGLKN</sequence>